<evidence type="ECO:0000313" key="3">
    <source>
        <dbReference type="Proteomes" id="UP000465360"/>
    </source>
</evidence>
<dbReference type="Proteomes" id="UP000465360">
    <property type="component" value="Unassembled WGS sequence"/>
</dbReference>
<evidence type="ECO:0000313" key="2">
    <source>
        <dbReference type="EMBL" id="GFG93228.1"/>
    </source>
</evidence>
<dbReference type="Pfam" id="PF24238">
    <property type="entry name" value="CDGP"/>
    <property type="match status" value="1"/>
</dbReference>
<dbReference type="InterPro" id="IPR056271">
    <property type="entry name" value="CDGP_dom"/>
</dbReference>
<proteinExistence type="predicted"/>
<comment type="caution">
    <text evidence="2">The sequence shown here is derived from an EMBL/GenBank/DDBJ whole genome shotgun (WGS) entry which is preliminary data.</text>
</comment>
<dbReference type="AlphaFoldDB" id="A0A7I9YX91"/>
<accession>A0A7I9YX91</accession>
<reference evidence="2 3" key="1">
    <citation type="journal article" date="2019" name="Emerg. Microbes Infect.">
        <title>Comprehensive subspecies identification of 175 nontuberculous mycobacteria species based on 7547 genomic profiles.</title>
        <authorList>
            <person name="Matsumoto Y."/>
            <person name="Kinjo T."/>
            <person name="Motooka D."/>
            <person name="Nabeya D."/>
            <person name="Jung N."/>
            <person name="Uechi K."/>
            <person name="Horii T."/>
            <person name="Iida T."/>
            <person name="Fujita J."/>
            <person name="Nakamura S."/>
        </authorList>
    </citation>
    <scope>NUCLEOTIDE SEQUENCE [LARGE SCALE GENOMIC DNA]</scope>
    <source>
        <strain evidence="2 3">JCM 30725</strain>
    </source>
</reference>
<keyword evidence="3" id="KW-1185">Reference proteome</keyword>
<protein>
    <recommendedName>
        <fullName evidence="1">CDGP domain-containing protein</fullName>
    </recommendedName>
</protein>
<evidence type="ECO:0000259" key="1">
    <source>
        <dbReference type="Pfam" id="PF24238"/>
    </source>
</evidence>
<sequence>MIGLRQIEGDAMLALKFTLQRGIGVLIAGLGVAALLAGGSIAAAPPANAGCVYGGFGIISKCDGPVQPDGTWQRCVGFMNLIQRGASSYFAPDKQCDVLGPGFQPAGAFADPPDHIDD</sequence>
<feature type="domain" description="CDGP" evidence="1">
    <location>
        <begin position="50"/>
        <end position="117"/>
    </location>
</feature>
<gene>
    <name evidence="2" type="ORF">MBOU_52700</name>
</gene>
<name>A0A7I9YX91_MYCBU</name>
<dbReference type="EMBL" id="BLKZ01000002">
    <property type="protein sequence ID" value="GFG93228.1"/>
    <property type="molecule type" value="Genomic_DNA"/>
</dbReference>
<organism evidence="2 3">
    <name type="scientific">Mycobacterium bourgelatii</name>
    <dbReference type="NCBI Taxonomy" id="1273442"/>
    <lineage>
        <taxon>Bacteria</taxon>
        <taxon>Bacillati</taxon>
        <taxon>Actinomycetota</taxon>
        <taxon>Actinomycetes</taxon>
        <taxon>Mycobacteriales</taxon>
        <taxon>Mycobacteriaceae</taxon>
        <taxon>Mycobacterium</taxon>
    </lineage>
</organism>